<comment type="caution">
    <text evidence="2">The sequence shown here is derived from an EMBL/GenBank/DDBJ whole genome shotgun (WGS) entry which is preliminary data.</text>
</comment>
<accession>A0A7Y6IJ48</accession>
<evidence type="ECO:0000313" key="2">
    <source>
        <dbReference type="EMBL" id="NUW39087.1"/>
    </source>
</evidence>
<evidence type="ECO:0000313" key="3">
    <source>
        <dbReference type="Proteomes" id="UP000546126"/>
    </source>
</evidence>
<keyword evidence="3" id="KW-1185">Reference proteome</keyword>
<evidence type="ECO:0000256" key="1">
    <source>
        <dbReference type="SAM" id="MobiDB-lite"/>
    </source>
</evidence>
<gene>
    <name evidence="2" type="ORF">HT134_02945</name>
</gene>
<dbReference type="AlphaFoldDB" id="A0A7Y6IJ48"/>
<reference evidence="2 3" key="1">
    <citation type="submission" date="2020-06" db="EMBL/GenBank/DDBJ databases">
        <authorList>
            <person name="Chanama M."/>
        </authorList>
    </citation>
    <scope>NUCLEOTIDE SEQUENCE [LARGE SCALE GENOMIC DNA]</scope>
    <source>
        <strain evidence="2 3">TBRC6557</strain>
    </source>
</reference>
<protein>
    <submittedName>
        <fullName evidence="2">Uncharacterized protein</fullName>
    </submittedName>
</protein>
<dbReference type="RefSeq" id="WP_175598683.1">
    <property type="nucleotide sequence ID" value="NZ_JABWGO010000001.1"/>
</dbReference>
<feature type="region of interest" description="Disordered" evidence="1">
    <location>
        <begin position="117"/>
        <end position="139"/>
    </location>
</feature>
<dbReference type="EMBL" id="JABWGO010000001">
    <property type="protein sequence ID" value="NUW39087.1"/>
    <property type="molecule type" value="Genomic_DNA"/>
</dbReference>
<dbReference type="Proteomes" id="UP000546126">
    <property type="component" value="Unassembled WGS sequence"/>
</dbReference>
<organism evidence="2 3">
    <name type="scientific">Nonomuraea rhodomycinica</name>
    <dbReference type="NCBI Taxonomy" id="1712872"/>
    <lineage>
        <taxon>Bacteria</taxon>
        <taxon>Bacillati</taxon>
        <taxon>Actinomycetota</taxon>
        <taxon>Actinomycetes</taxon>
        <taxon>Streptosporangiales</taxon>
        <taxon>Streptosporangiaceae</taxon>
        <taxon>Nonomuraea</taxon>
    </lineage>
</organism>
<proteinExistence type="predicted"/>
<sequence>MPEPWYNQNFRHLGEINPALLRRTVMLRPVQMISGGSLGDAAAFLGIVSDSRNGSVYAAAGAVHSWARRSPDPQAFNDSVLRVLNTIEAAPNKVNFQRRRSGLRRWSLDQDTWNSMVAELPPTPGPVQPDLGDRKRQTASVLVSAQVT</sequence>
<name>A0A7Y6IJ48_9ACTN</name>